<dbReference type="GO" id="GO:0005524">
    <property type="term" value="F:ATP binding"/>
    <property type="evidence" value="ECO:0007669"/>
    <property type="project" value="UniProtKB-UniRule"/>
</dbReference>
<dbReference type="GO" id="GO:0005737">
    <property type="term" value="C:cytoplasm"/>
    <property type="evidence" value="ECO:0000318"/>
    <property type="project" value="GO_Central"/>
</dbReference>
<evidence type="ECO:0000256" key="1">
    <source>
        <dbReference type="ARBA" id="ARBA00001946"/>
    </source>
</evidence>
<comment type="subcellular location">
    <subcellularLocation>
        <location evidence="4">Chromosome</location>
    </subcellularLocation>
    <subcellularLocation>
        <location evidence="3">Cytoplasm</location>
        <location evidence="3">Cytoskeleton</location>
        <location evidence="3">Spindle</location>
    </subcellularLocation>
    <subcellularLocation>
        <location evidence="2">Nucleus</location>
    </subcellularLocation>
</comment>
<keyword evidence="11 21" id="KW-0547">Nucleotide-binding</keyword>
<dbReference type="GeneTree" id="ENSGT00390000013015"/>
<dbReference type="InParanoid" id="A0A803TS31"/>
<evidence type="ECO:0000256" key="6">
    <source>
        <dbReference type="ARBA" id="ARBA00022454"/>
    </source>
</evidence>
<dbReference type="GO" id="GO:0035556">
    <property type="term" value="P:intracellular signal transduction"/>
    <property type="evidence" value="ECO:0000318"/>
    <property type="project" value="GO_Central"/>
</dbReference>
<feature type="compositionally biased region" description="Basic and acidic residues" evidence="22">
    <location>
        <begin position="142"/>
        <end position="152"/>
    </location>
</feature>
<evidence type="ECO:0000256" key="10">
    <source>
        <dbReference type="ARBA" id="ARBA00022679"/>
    </source>
</evidence>
<dbReference type="GO" id="GO:0000278">
    <property type="term" value="P:mitotic cell cycle"/>
    <property type="evidence" value="ECO:0000318"/>
    <property type="project" value="GO_Central"/>
</dbReference>
<evidence type="ECO:0000256" key="2">
    <source>
        <dbReference type="ARBA" id="ARBA00004123"/>
    </source>
</evidence>
<keyword evidence="9" id="KW-0597">Phosphoprotein</keyword>
<evidence type="ECO:0000256" key="3">
    <source>
        <dbReference type="ARBA" id="ARBA00004186"/>
    </source>
</evidence>
<evidence type="ECO:0000256" key="4">
    <source>
        <dbReference type="ARBA" id="ARBA00004286"/>
    </source>
</evidence>
<feature type="binding site" evidence="21">
    <location>
        <position position="729"/>
    </location>
    <ligand>
        <name>ATP</name>
        <dbReference type="ChEBI" id="CHEBI:30616"/>
    </ligand>
</feature>
<dbReference type="SMART" id="SM01331">
    <property type="entry name" value="DUF3635"/>
    <property type="match status" value="1"/>
</dbReference>
<feature type="region of interest" description="Disordered" evidence="22">
    <location>
        <begin position="1"/>
        <end position="490"/>
    </location>
</feature>
<dbReference type="InterPro" id="IPR011009">
    <property type="entry name" value="Kinase-like_dom_sf"/>
</dbReference>
<name>A0A803TS31_ANOCA</name>
<keyword evidence="7" id="KW-0963">Cytoplasm</keyword>
<dbReference type="PROSITE" id="PS50011">
    <property type="entry name" value="PROTEIN_KINASE_DOM"/>
    <property type="match status" value="1"/>
</dbReference>
<dbReference type="SMART" id="SM00220">
    <property type="entry name" value="S_TKc"/>
    <property type="match status" value="1"/>
</dbReference>
<evidence type="ECO:0000256" key="9">
    <source>
        <dbReference type="ARBA" id="ARBA00022553"/>
    </source>
</evidence>
<evidence type="ECO:0000256" key="17">
    <source>
        <dbReference type="ARBA" id="ARBA00048679"/>
    </source>
</evidence>
<dbReference type="Gene3D" id="3.30.200.20">
    <property type="entry name" value="Phosphorylase Kinase, domain 1"/>
    <property type="match status" value="1"/>
</dbReference>
<comment type="cofactor">
    <cofactor evidence="1">
        <name>Mg(2+)</name>
        <dbReference type="ChEBI" id="CHEBI:18420"/>
    </cofactor>
</comment>
<dbReference type="SUPFAM" id="SSF56112">
    <property type="entry name" value="Protein kinase-like (PK-like)"/>
    <property type="match status" value="1"/>
</dbReference>
<evidence type="ECO:0000256" key="11">
    <source>
        <dbReference type="ARBA" id="ARBA00022741"/>
    </source>
</evidence>
<dbReference type="AlphaFoldDB" id="A0A803TS31"/>
<feature type="region of interest" description="Disordered" evidence="22">
    <location>
        <begin position="512"/>
        <end position="592"/>
    </location>
</feature>
<evidence type="ECO:0000256" key="13">
    <source>
        <dbReference type="ARBA" id="ARBA00022840"/>
    </source>
</evidence>
<dbReference type="GO" id="GO:1901991">
    <property type="term" value="P:negative regulation of mitotic cell cycle phase transition"/>
    <property type="evidence" value="ECO:0007669"/>
    <property type="project" value="UniProtKB-ARBA"/>
</dbReference>
<dbReference type="FunFam" id="1.10.510.10:FF:000401">
    <property type="entry name" value="serine/threonine-protein kinase haspin"/>
    <property type="match status" value="1"/>
</dbReference>
<evidence type="ECO:0000256" key="20">
    <source>
        <dbReference type="ARBA" id="ARBA00081741"/>
    </source>
</evidence>
<evidence type="ECO:0000313" key="24">
    <source>
        <dbReference type="Ensembl" id="ENSACAP00000038021.1"/>
    </source>
</evidence>
<feature type="compositionally biased region" description="Basic residues" evidence="22">
    <location>
        <begin position="553"/>
        <end position="569"/>
    </location>
</feature>
<evidence type="ECO:0000256" key="12">
    <source>
        <dbReference type="ARBA" id="ARBA00022777"/>
    </source>
</evidence>
<evidence type="ECO:0000256" key="16">
    <source>
        <dbReference type="ARBA" id="ARBA00047899"/>
    </source>
</evidence>
<reference evidence="24" key="2">
    <citation type="submission" date="2025-08" db="UniProtKB">
        <authorList>
            <consortium name="Ensembl"/>
        </authorList>
    </citation>
    <scope>IDENTIFICATION</scope>
</reference>
<evidence type="ECO:0000256" key="5">
    <source>
        <dbReference type="ARBA" id="ARBA00012513"/>
    </source>
</evidence>
<dbReference type="Proteomes" id="UP000001646">
    <property type="component" value="Unplaced"/>
</dbReference>
<evidence type="ECO:0000256" key="21">
    <source>
        <dbReference type="PROSITE-ProRule" id="PRU10141"/>
    </source>
</evidence>
<evidence type="ECO:0000256" key="22">
    <source>
        <dbReference type="SAM" id="MobiDB-lite"/>
    </source>
</evidence>
<keyword evidence="15" id="KW-0539">Nucleus</keyword>
<keyword evidence="12" id="KW-0418">Kinase</keyword>
<protein>
    <recommendedName>
        <fullName evidence="19">Serine/threonine-protein kinase haspin</fullName>
        <ecNumber evidence="5">2.7.11.1</ecNumber>
    </recommendedName>
    <alternativeName>
        <fullName evidence="20">Germ cell-specific gene 2 protein</fullName>
    </alternativeName>
</protein>
<dbReference type="PROSITE" id="PS00107">
    <property type="entry name" value="PROTEIN_KINASE_ATP"/>
    <property type="match status" value="1"/>
</dbReference>
<reference evidence="24" key="3">
    <citation type="submission" date="2025-09" db="UniProtKB">
        <authorList>
            <consortium name="Ensembl"/>
        </authorList>
    </citation>
    <scope>IDENTIFICATION</scope>
</reference>
<feature type="compositionally biased region" description="Polar residues" evidence="22">
    <location>
        <begin position="410"/>
        <end position="427"/>
    </location>
</feature>
<feature type="compositionally biased region" description="Basic and acidic residues" evidence="22">
    <location>
        <begin position="324"/>
        <end position="347"/>
    </location>
</feature>
<evidence type="ECO:0000256" key="7">
    <source>
        <dbReference type="ARBA" id="ARBA00022490"/>
    </source>
</evidence>
<dbReference type="PANTHER" id="PTHR24419">
    <property type="entry name" value="INTERLEUKIN-1 RECEPTOR-ASSOCIATED KINASE"/>
    <property type="match status" value="1"/>
</dbReference>
<feature type="compositionally biased region" description="Basic and acidic residues" evidence="22">
    <location>
        <begin position="365"/>
        <end position="375"/>
    </location>
</feature>
<evidence type="ECO:0000256" key="14">
    <source>
        <dbReference type="ARBA" id="ARBA00023212"/>
    </source>
</evidence>
<comment type="catalytic activity">
    <reaction evidence="17">
        <text>L-seryl-[protein] + ATP = O-phospho-L-seryl-[protein] + ADP + H(+)</text>
        <dbReference type="Rhea" id="RHEA:17989"/>
        <dbReference type="Rhea" id="RHEA-COMP:9863"/>
        <dbReference type="Rhea" id="RHEA-COMP:11604"/>
        <dbReference type="ChEBI" id="CHEBI:15378"/>
        <dbReference type="ChEBI" id="CHEBI:29999"/>
        <dbReference type="ChEBI" id="CHEBI:30616"/>
        <dbReference type="ChEBI" id="CHEBI:83421"/>
        <dbReference type="ChEBI" id="CHEBI:456216"/>
        <dbReference type="EC" id="2.7.11.1"/>
    </reaction>
</comment>
<dbReference type="GO" id="GO:0005634">
    <property type="term" value="C:nucleus"/>
    <property type="evidence" value="ECO:0000318"/>
    <property type="project" value="GO_Central"/>
</dbReference>
<keyword evidence="25" id="KW-1185">Reference proteome</keyword>
<dbReference type="Gene3D" id="1.10.510.10">
    <property type="entry name" value="Transferase(Phosphotransferase) domain 1"/>
    <property type="match status" value="1"/>
</dbReference>
<dbReference type="FunFam" id="3.30.200.20:FF:000409">
    <property type="entry name" value="serine/threonine-protein kinase haspin"/>
    <property type="match status" value="1"/>
</dbReference>
<dbReference type="GO" id="GO:0005694">
    <property type="term" value="C:chromosome"/>
    <property type="evidence" value="ECO:0007669"/>
    <property type="project" value="UniProtKB-SubCell"/>
</dbReference>
<dbReference type="GO" id="GO:0051276">
    <property type="term" value="P:chromosome organization"/>
    <property type="evidence" value="ECO:0007669"/>
    <property type="project" value="UniProtKB-ARBA"/>
</dbReference>
<evidence type="ECO:0000256" key="15">
    <source>
        <dbReference type="ARBA" id="ARBA00023242"/>
    </source>
</evidence>
<dbReference type="InterPro" id="IPR017441">
    <property type="entry name" value="Protein_kinase_ATP_BS"/>
</dbReference>
<sequence>MQSPDLRSRIKASSRQWEDPTAHPPRQNPDIMQSPDLRSRIKASSRHREDQSDVWSEVKVSPRQWEDPTAHPPRQNPDILQLPDLRSKAKASSRHREDQSDVWSEGKVSPRQWEDSTAHPPRQNPVILQSPDLWSKVKASSRHREDHSDVWSEGKVSSRQWEDSTAHPPRQNPDIPQPPDLQSKVKVSSRHREDQSDIWSEGKVSSRQWEDSTAHPPRQNPDILETRNDIWSKVKASSRQWEDSTAHPPRQNPDILQPPRHREDQSDVWSEEEASSRHREDQNDIWSEEKASSRPQEDHSDVWSEEKASPRHREDQSEGKVSSRHREDHSDIWREEEASLRHREDPLAHPMSLRHSTEPLNDIWSEEKVSSRQREGSTTNLPSRHLSTKPLNDTGSKKKVSSRPREDQNESPSLSQDSPVQDQTTAGSPKAETPASKGAFQLQARFSGGKLALSVPRDRAPLSQKRRRMKETWTELGNAHSEELGEGGIDGKSPLLQPVVLLDHQAVPNWLTSQSSQKRGAEDPFRTNRPAAPVCNPGTTGRKACISGFSSKRWGRQKKPKERRRKKNRVERSPTNGVDGTGDDNHLGSSFLSPENSFQNSALWRRLRATFSFHKKKKILSPESFSGSIVGADGSFRHRGDDTPQTPFTQKLGYSICPSSSMVLLSAFSSSQLMPTDEEKVYGECQQKGPVSFEECVPVGTMRTCRKIGEGVFGEVFRAEGERGAVALKIIPIEGAERVNGEPQKTFGEILPEIIISKELSLLAEDDEEPNQASGFIRLHSVHCVRGAYPEPLLDAWDEFHRLRTSENDRPDFFGERQLFMVLEFEDGGTDLENMRQRKLGSVAAAKSVLQQVAASLAVAEEALCFEHRDLHWGNVLIKNTDRKEVSVRLKGETLTFPTHGILVSIIDYTFSRLERDGLTVYCDLSTDEEVFQGRGDYQFDVYRRMREENGNEWADYFPHSNVLWLHYLVEKLLTEVTYKRKPTTGALKALQKELKGFSAEVLGFRSAGDLLKGSPFFR</sequence>
<dbReference type="Ensembl" id="ENSACAT00000053130.1">
    <property type="protein sequence ID" value="ENSACAP00000038021.1"/>
    <property type="gene ID" value="ENSACAG00000038184.1"/>
</dbReference>
<keyword evidence="13 21" id="KW-0067">ATP-binding</keyword>
<keyword evidence="6" id="KW-0158">Chromosome</keyword>
<dbReference type="GO" id="GO:0072354">
    <property type="term" value="F:histone H3T3 kinase activity"/>
    <property type="evidence" value="ECO:0000318"/>
    <property type="project" value="GO_Central"/>
</dbReference>
<reference evidence="24" key="1">
    <citation type="submission" date="2009-12" db="EMBL/GenBank/DDBJ databases">
        <title>The Genome Sequence of Anolis carolinensis (Green Anole Lizard).</title>
        <authorList>
            <consortium name="The Genome Sequencing Platform"/>
            <person name="Di Palma F."/>
            <person name="Alfoldi J."/>
            <person name="Heiman D."/>
            <person name="Young S."/>
            <person name="Grabherr M."/>
            <person name="Johnson J."/>
            <person name="Lander E.S."/>
            <person name="Lindblad-Toh K."/>
        </authorList>
    </citation>
    <scope>NUCLEOTIDE SEQUENCE [LARGE SCALE GENOMIC DNA]</scope>
    <source>
        <strain evidence="24">JBL SC #1</strain>
    </source>
</reference>
<feature type="compositionally biased region" description="Basic and acidic residues" evidence="22">
    <location>
        <begin position="274"/>
        <end position="318"/>
    </location>
</feature>
<keyword evidence="10" id="KW-0808">Transferase</keyword>
<keyword evidence="8" id="KW-0723">Serine/threonine-protein kinase</keyword>
<dbReference type="EC" id="2.7.11.1" evidence="5"/>
<accession>A0A803TS31</accession>
<dbReference type="PANTHER" id="PTHR24419:SF18">
    <property type="entry name" value="SERINE_THREONINE-PROTEIN KINASE HASPIN"/>
    <property type="match status" value="1"/>
</dbReference>
<feature type="domain" description="Protein kinase" evidence="23">
    <location>
        <begin position="702"/>
        <end position="1019"/>
    </location>
</feature>
<keyword evidence="14" id="KW-0206">Cytoskeleton</keyword>
<comment type="catalytic activity">
    <reaction evidence="16">
        <text>L-threonyl-[protein] + ATP = O-phospho-L-threonyl-[protein] + ADP + H(+)</text>
        <dbReference type="Rhea" id="RHEA:46608"/>
        <dbReference type="Rhea" id="RHEA-COMP:11060"/>
        <dbReference type="Rhea" id="RHEA-COMP:11605"/>
        <dbReference type="ChEBI" id="CHEBI:15378"/>
        <dbReference type="ChEBI" id="CHEBI:30013"/>
        <dbReference type="ChEBI" id="CHEBI:30616"/>
        <dbReference type="ChEBI" id="CHEBI:61977"/>
        <dbReference type="ChEBI" id="CHEBI:456216"/>
        <dbReference type="EC" id="2.7.11.1"/>
    </reaction>
</comment>
<proteinExistence type="predicted"/>
<evidence type="ECO:0000256" key="8">
    <source>
        <dbReference type="ARBA" id="ARBA00022527"/>
    </source>
</evidence>
<feature type="compositionally biased region" description="Polar residues" evidence="22">
    <location>
        <begin position="1"/>
        <end position="15"/>
    </location>
</feature>
<evidence type="ECO:0000259" key="23">
    <source>
        <dbReference type="PROSITE" id="PS50011"/>
    </source>
</evidence>
<organism evidence="24 25">
    <name type="scientific">Anolis carolinensis</name>
    <name type="common">Green anole</name>
    <name type="synonym">American chameleon</name>
    <dbReference type="NCBI Taxonomy" id="28377"/>
    <lineage>
        <taxon>Eukaryota</taxon>
        <taxon>Metazoa</taxon>
        <taxon>Chordata</taxon>
        <taxon>Craniata</taxon>
        <taxon>Vertebrata</taxon>
        <taxon>Euteleostomi</taxon>
        <taxon>Lepidosauria</taxon>
        <taxon>Squamata</taxon>
        <taxon>Bifurcata</taxon>
        <taxon>Unidentata</taxon>
        <taxon>Episquamata</taxon>
        <taxon>Toxicofera</taxon>
        <taxon>Iguania</taxon>
        <taxon>Dactyloidae</taxon>
        <taxon>Anolis</taxon>
    </lineage>
</organism>
<comment type="function">
    <text evidence="18">Serine/threonine-protein kinase that phosphorylates histone H3 at 'Thr-3' (H3T3ph) during mitosis. May act through H3T3ph to both position and modulate activation of AURKB and other components of the chromosomal passenger complex (CPC) at centromeres to ensure proper chromatid cohesion, metaphase alignment and normal progression through the cell cycle.</text>
</comment>
<evidence type="ECO:0000313" key="25">
    <source>
        <dbReference type="Proteomes" id="UP000001646"/>
    </source>
</evidence>
<dbReference type="InterPro" id="IPR024604">
    <property type="entry name" value="GSG2_C"/>
</dbReference>
<evidence type="ECO:0000256" key="19">
    <source>
        <dbReference type="ARBA" id="ARBA00069281"/>
    </source>
</evidence>
<dbReference type="Pfam" id="PF12330">
    <property type="entry name" value="Haspin_kinase"/>
    <property type="match status" value="1"/>
</dbReference>
<evidence type="ECO:0000256" key="18">
    <source>
        <dbReference type="ARBA" id="ARBA00053811"/>
    </source>
</evidence>
<dbReference type="GO" id="GO:0005819">
    <property type="term" value="C:spindle"/>
    <property type="evidence" value="ECO:0007669"/>
    <property type="project" value="UniProtKB-SubCell"/>
</dbReference>
<dbReference type="InterPro" id="IPR000719">
    <property type="entry name" value="Prot_kinase_dom"/>
</dbReference>